<protein>
    <submittedName>
        <fullName evidence="1">Uncharacterized protein</fullName>
    </submittedName>
</protein>
<dbReference type="EMBL" id="SSFO01000137">
    <property type="protein sequence ID" value="TXI32745.1"/>
    <property type="molecule type" value="Genomic_DNA"/>
</dbReference>
<dbReference type="Proteomes" id="UP000887212">
    <property type="component" value="Unassembled WGS sequence"/>
</dbReference>
<dbReference type="RefSeq" id="WP_021700521.1">
    <property type="nucleotide sequence ID" value="NZ_AP024354.1"/>
</dbReference>
<evidence type="ECO:0000313" key="6">
    <source>
        <dbReference type="Proteomes" id="UP000887228"/>
    </source>
</evidence>
<reference evidence="3 4" key="1">
    <citation type="submission" date="2018-09" db="EMBL/GenBank/DDBJ databases">
        <title>Metagenome Assembled Genomes from an Advanced Water Purification Facility.</title>
        <authorList>
            <person name="Stamps B.W."/>
            <person name="Spear J.R."/>
        </authorList>
    </citation>
    <scope>NUCLEOTIDE SEQUENCE [LARGE SCALE GENOMIC DNA]</scope>
    <source>
        <strain evidence="3">Bin_52_1</strain>
    </source>
</reference>
<accession>A0A142IT87</accession>
<evidence type="ECO:0000313" key="5">
    <source>
        <dbReference type="Proteomes" id="UP000887212"/>
    </source>
</evidence>
<proteinExistence type="predicted"/>
<evidence type="ECO:0000313" key="4">
    <source>
        <dbReference type="Proteomes" id="UP000321110"/>
    </source>
</evidence>
<dbReference type="EMBL" id="BPMS01000008">
    <property type="protein sequence ID" value="GIZ89040.1"/>
    <property type="molecule type" value="Genomic_DNA"/>
</dbReference>
<dbReference type="Proteomes" id="UP000887228">
    <property type="component" value="Unassembled WGS sequence"/>
</dbReference>
<dbReference type="AlphaFoldDB" id="A0A142IT87"/>
<dbReference type="EMBL" id="BPMT01000006">
    <property type="protein sequence ID" value="GIZ92989.1"/>
    <property type="molecule type" value="Genomic_DNA"/>
</dbReference>
<comment type="caution">
    <text evidence="1">The sequence shown here is derived from an EMBL/GenBank/DDBJ whole genome shotgun (WGS) entry which is preliminary data.</text>
</comment>
<reference evidence="1 6" key="2">
    <citation type="submission" date="2021-07" db="EMBL/GenBank/DDBJ databases">
        <title>Whole genome sequencing of carbapenem-resistant Pseudomonas spp. isolated in Japan.</title>
        <authorList>
            <person name="Suzuki M."/>
            <person name="Maehana S."/>
            <person name="Kitasato H."/>
        </authorList>
    </citation>
    <scope>NUCLEOTIDE SEQUENCE</scope>
    <source>
        <strain evidence="1">KAM435</strain>
        <strain evidence="2 6">KAM436</strain>
    </source>
</reference>
<name>A0A142IT87_AQUAC</name>
<organism evidence="1 5">
    <name type="scientific">Aquipseudomonas alcaligenes</name>
    <name type="common">Pseudomonas alcaligenes</name>
    <dbReference type="NCBI Taxonomy" id="43263"/>
    <lineage>
        <taxon>Bacteria</taxon>
        <taxon>Pseudomonadati</taxon>
        <taxon>Pseudomonadota</taxon>
        <taxon>Gammaproteobacteria</taxon>
        <taxon>Pseudomonadales</taxon>
        <taxon>Pseudomonadaceae</taxon>
        <taxon>Aquipseudomonas</taxon>
    </lineage>
</organism>
<dbReference type="Proteomes" id="UP000321110">
    <property type="component" value="Unassembled WGS sequence"/>
</dbReference>
<evidence type="ECO:0000313" key="1">
    <source>
        <dbReference type="EMBL" id="GIZ89040.1"/>
    </source>
</evidence>
<gene>
    <name evidence="3" type="ORF">E6Q69_08220</name>
    <name evidence="1" type="ORF">KAM435_23670</name>
    <name evidence="2" type="ORF">KAM436_19570</name>
</gene>
<dbReference type="KEGG" id="palc:A0T30_14520"/>
<evidence type="ECO:0000313" key="2">
    <source>
        <dbReference type="EMBL" id="GIZ92989.1"/>
    </source>
</evidence>
<sequence length="145" mass="16658">MTWWIVLLLVGAALSPLVWLRPSPQQRGQMELRLAARRLGLGMQLGQQQWPHWLEKQPPERCAQYHRGRRAGRSDSWSYWQVAPGQWCNQWREPCADAAMLERLQALPADVYKVEATPQMISLFWGERGGEEELRAVAALLAQLA</sequence>
<dbReference type="GeneID" id="42931012"/>
<evidence type="ECO:0000313" key="3">
    <source>
        <dbReference type="EMBL" id="TXI32745.1"/>
    </source>
</evidence>